<keyword evidence="6" id="KW-0547">Nucleotide-binding</keyword>
<dbReference type="InterPro" id="IPR002789">
    <property type="entry name" value="HerA_central"/>
</dbReference>
<dbReference type="GeneID" id="72778198"/>
<comment type="catalytic activity">
    <reaction evidence="2">
        <text>Couples ATP hydrolysis with the unwinding of duplex DNA by translocating in the 3'-5' direction.</text>
        <dbReference type="EC" id="5.6.2.4"/>
    </reaction>
</comment>
<evidence type="ECO:0000259" key="5">
    <source>
        <dbReference type="Pfam" id="PF01935"/>
    </source>
</evidence>
<dbReference type="InterPro" id="IPR027417">
    <property type="entry name" value="P-loop_NTPase"/>
</dbReference>
<reference evidence="6 7" key="1">
    <citation type="submission" date="2021-08" db="EMBL/GenBank/DDBJ databases">
        <title>Thermococcus onnuriiensis IOH2.</title>
        <authorList>
            <person name="Park Y.-J."/>
        </authorList>
    </citation>
    <scope>NUCLEOTIDE SEQUENCE [LARGE SCALE GENOMIC DNA]</scope>
    <source>
        <strain evidence="6 7">IOH2</strain>
    </source>
</reference>
<dbReference type="AlphaFoldDB" id="A0A9E7M8H7"/>
<evidence type="ECO:0000256" key="4">
    <source>
        <dbReference type="ARBA" id="ARBA00048988"/>
    </source>
</evidence>
<protein>
    <submittedName>
        <fullName evidence="6">ATP-binding protein</fullName>
    </submittedName>
</protein>
<dbReference type="Pfam" id="PF01935">
    <property type="entry name" value="DUF87"/>
    <property type="match status" value="1"/>
</dbReference>
<dbReference type="Gene3D" id="3.40.50.300">
    <property type="entry name" value="P-loop containing nucleotide triphosphate hydrolases"/>
    <property type="match status" value="2"/>
</dbReference>
<evidence type="ECO:0000256" key="1">
    <source>
        <dbReference type="ARBA" id="ARBA00007816"/>
    </source>
</evidence>
<feature type="domain" description="Helicase HerA central" evidence="5">
    <location>
        <begin position="147"/>
        <end position="404"/>
    </location>
</feature>
<evidence type="ECO:0000256" key="2">
    <source>
        <dbReference type="ARBA" id="ARBA00034617"/>
    </source>
</evidence>
<dbReference type="SUPFAM" id="SSF52540">
    <property type="entry name" value="P-loop containing nucleoside triphosphate hydrolases"/>
    <property type="match status" value="1"/>
</dbReference>
<name>A0A9E7M8H7_9EURY</name>
<comment type="similarity">
    <text evidence="1">Belongs to the HerA family.</text>
</comment>
<dbReference type="RefSeq" id="WP_251948188.1">
    <property type="nucleotide sequence ID" value="NZ_CP080572.1"/>
</dbReference>
<dbReference type="GO" id="GO:0043139">
    <property type="term" value="F:5'-3' DNA helicase activity"/>
    <property type="evidence" value="ECO:0007669"/>
    <property type="project" value="UniProtKB-EC"/>
</dbReference>
<dbReference type="KEGG" id="thei:K1720_07585"/>
<dbReference type="GO" id="GO:0005524">
    <property type="term" value="F:ATP binding"/>
    <property type="evidence" value="ECO:0007669"/>
    <property type="project" value="UniProtKB-KW"/>
</dbReference>
<dbReference type="PANTHER" id="PTHR42957:SF2">
    <property type="entry name" value="HELICASE HERA CENTRAL DOMAIN-CONTAINING PROTEIN"/>
    <property type="match status" value="1"/>
</dbReference>
<dbReference type="InterPro" id="IPR008571">
    <property type="entry name" value="HerA-like"/>
</dbReference>
<gene>
    <name evidence="6" type="ORF">K1720_07585</name>
</gene>
<organism evidence="6 7">
    <name type="scientific">Thermococcus argininiproducens</name>
    <dbReference type="NCBI Taxonomy" id="2866384"/>
    <lineage>
        <taxon>Archaea</taxon>
        <taxon>Methanobacteriati</taxon>
        <taxon>Methanobacteriota</taxon>
        <taxon>Thermococci</taxon>
        <taxon>Thermococcales</taxon>
        <taxon>Thermococcaceae</taxon>
        <taxon>Thermococcus</taxon>
    </lineage>
</organism>
<evidence type="ECO:0000256" key="3">
    <source>
        <dbReference type="ARBA" id="ARBA00048954"/>
    </source>
</evidence>
<evidence type="ECO:0000313" key="6">
    <source>
        <dbReference type="EMBL" id="USG99386.1"/>
    </source>
</evidence>
<evidence type="ECO:0000313" key="7">
    <source>
        <dbReference type="Proteomes" id="UP001056425"/>
    </source>
</evidence>
<accession>A0A9E7M8H7</accession>
<proteinExistence type="inferred from homology"/>
<dbReference type="PANTHER" id="PTHR42957">
    <property type="entry name" value="HELICASE MJ1565-RELATED"/>
    <property type="match status" value="1"/>
</dbReference>
<dbReference type="Proteomes" id="UP001056425">
    <property type="component" value="Chromosome"/>
</dbReference>
<comment type="catalytic activity">
    <reaction evidence="3">
        <text>ATP + H2O = ADP + phosphate + H(+)</text>
        <dbReference type="Rhea" id="RHEA:13065"/>
        <dbReference type="ChEBI" id="CHEBI:15377"/>
        <dbReference type="ChEBI" id="CHEBI:15378"/>
        <dbReference type="ChEBI" id="CHEBI:30616"/>
        <dbReference type="ChEBI" id="CHEBI:43474"/>
        <dbReference type="ChEBI" id="CHEBI:456216"/>
        <dbReference type="EC" id="5.6.2.3"/>
    </reaction>
</comment>
<sequence length="562" mass="63158">MSENNVSHLRIGFVLSGSTTSTAKIQLTQEGEERVFEGMLVVISSKRRKIEYLGRIDSIKPVNEFYREGDPWSEARKKGIPLDAIGDVGRSYVLSEVSLLGTLGNSGLRDVRYPPEPGDKVYMINDGEGYEKKIFGIERGESGYIWYGNIIGYKQIALPLNIENITMHLGIFGVTGSGKSYGLGYLLELLSKIPYVLPDSSTTYLALPTIVIDANGDYLDYHEHFLDSGLIGIGKFRNIYRMVFRKSKALGRPFTKGITIDLDVFNTRELAEFIISYKTAGKEINELQVAGLELALKELEYDSFTNLFTENFENLKYKLDELSTGRDAPIHSSTRRAIASALEKFKSDVIERDKLVTKSPQINVEFIEQITKEPSLVIFDFSAEGAPGVSPLEKQLVIAYLSRLLYNKFTEYKNRGEDRYLLFIIEECQNYIPNTSNYPVHATLTRDYLSLIATQGRKFGICLGLVSQRPAFVDPVVVSMLNTYIIHRVSPDDATYIRKISGGLPKSLENRLTTLERGKAIVVGQMNPLGYPVLVEVGRRSIEHKMGKTNVMDGLYTLFKSK</sequence>
<keyword evidence="7" id="KW-1185">Reference proteome</keyword>
<keyword evidence="6" id="KW-0067">ATP-binding</keyword>
<dbReference type="EMBL" id="CP080572">
    <property type="protein sequence ID" value="USG99386.1"/>
    <property type="molecule type" value="Genomic_DNA"/>
</dbReference>
<dbReference type="GO" id="GO:0043138">
    <property type="term" value="F:3'-5' DNA helicase activity"/>
    <property type="evidence" value="ECO:0007669"/>
    <property type="project" value="UniProtKB-EC"/>
</dbReference>
<comment type="catalytic activity">
    <reaction evidence="4">
        <text>ATP + H2O = ADP + phosphate + H(+)</text>
        <dbReference type="Rhea" id="RHEA:13065"/>
        <dbReference type="ChEBI" id="CHEBI:15377"/>
        <dbReference type="ChEBI" id="CHEBI:15378"/>
        <dbReference type="ChEBI" id="CHEBI:30616"/>
        <dbReference type="ChEBI" id="CHEBI:43474"/>
        <dbReference type="ChEBI" id="CHEBI:456216"/>
        <dbReference type="EC" id="5.6.2.4"/>
    </reaction>
</comment>